<dbReference type="EMBL" id="FCOA02000016">
    <property type="protein sequence ID" value="SAK75421.1"/>
    <property type="molecule type" value="Genomic_DNA"/>
</dbReference>
<name>A0A158BZJ7_9BURK</name>
<keyword evidence="2" id="KW-1185">Reference proteome</keyword>
<sequence length="52" mass="5753">MNHSVFAINVRGLVSSPQSLQQSRVDVSRATGRVSPLEFTVNERIEVVELKA</sequence>
<reference evidence="1" key="1">
    <citation type="submission" date="2016-01" db="EMBL/GenBank/DDBJ databases">
        <authorList>
            <person name="Peeters C."/>
        </authorList>
    </citation>
    <scope>NUCLEOTIDE SEQUENCE</scope>
    <source>
        <strain evidence="1">LMG 29322</strain>
    </source>
</reference>
<evidence type="ECO:0000313" key="2">
    <source>
        <dbReference type="Proteomes" id="UP000054851"/>
    </source>
</evidence>
<protein>
    <submittedName>
        <fullName evidence="1">Uncharacterized protein</fullName>
    </submittedName>
</protein>
<organism evidence="1 2">
    <name type="scientific">Caballeronia hypogeia</name>
    <dbReference type="NCBI Taxonomy" id="1777140"/>
    <lineage>
        <taxon>Bacteria</taxon>
        <taxon>Pseudomonadati</taxon>
        <taxon>Pseudomonadota</taxon>
        <taxon>Betaproteobacteria</taxon>
        <taxon>Burkholderiales</taxon>
        <taxon>Burkholderiaceae</taxon>
        <taxon>Caballeronia</taxon>
    </lineage>
</organism>
<dbReference type="Proteomes" id="UP000054851">
    <property type="component" value="Unassembled WGS sequence"/>
</dbReference>
<proteinExistence type="predicted"/>
<accession>A0A158BZJ7</accession>
<gene>
    <name evidence="1" type="ORF">AWB79_04456</name>
</gene>
<evidence type="ECO:0000313" key="1">
    <source>
        <dbReference type="EMBL" id="SAK75421.1"/>
    </source>
</evidence>
<comment type="caution">
    <text evidence="1">The sequence shown here is derived from an EMBL/GenBank/DDBJ whole genome shotgun (WGS) entry which is preliminary data.</text>
</comment>
<dbReference type="AlphaFoldDB" id="A0A158BZJ7"/>